<keyword evidence="6" id="KW-1185">Reference proteome</keyword>
<dbReference type="PROSITE" id="PS50995">
    <property type="entry name" value="HTH_MARR_2"/>
    <property type="match status" value="1"/>
</dbReference>
<evidence type="ECO:0000256" key="3">
    <source>
        <dbReference type="ARBA" id="ARBA00023163"/>
    </source>
</evidence>
<name>A0A1G6IHD0_NIADE</name>
<evidence type="ECO:0000313" key="5">
    <source>
        <dbReference type="EMBL" id="SDC05947.1"/>
    </source>
</evidence>
<protein>
    <submittedName>
        <fullName evidence="5">DNA-binding transcriptional regulator, MarR family</fullName>
    </submittedName>
</protein>
<dbReference type="GO" id="GO:0003677">
    <property type="term" value="F:DNA binding"/>
    <property type="evidence" value="ECO:0007669"/>
    <property type="project" value="UniProtKB-KW"/>
</dbReference>
<dbReference type="OrthoDB" id="9786071at2"/>
<dbReference type="AlphaFoldDB" id="A0A1G6IHD0"/>
<dbReference type="EMBL" id="FMZO01000001">
    <property type="protein sequence ID" value="SDC05947.1"/>
    <property type="molecule type" value="Genomic_DNA"/>
</dbReference>
<accession>A0A1G6IHD0</accession>
<reference evidence="6" key="1">
    <citation type="submission" date="2016-10" db="EMBL/GenBank/DDBJ databases">
        <authorList>
            <person name="Varghese N."/>
            <person name="Submissions S."/>
        </authorList>
    </citation>
    <scope>NUCLEOTIDE SEQUENCE [LARGE SCALE GENOMIC DNA]</scope>
    <source>
        <strain evidence="6">DSM 25811 / CCM 8410 / LMG 26954 / E90</strain>
    </source>
</reference>
<dbReference type="InterPro" id="IPR036388">
    <property type="entry name" value="WH-like_DNA-bd_sf"/>
</dbReference>
<sequence length="213" mass="24916">MSTSDFDLKQQNNSIESKIVASLERISQAFRVLLWQESKKFSLSPIQVQVMIFLLHHSEEKRKVSYLADEFNMTKATISDTIKTLEQKNLIKKDYLLNDTRSYIINLTKKGEAITDKVSLFTKEIRTPINNLHQEDKENLLLSLLNIIRHLNKSEVITVQRMCMSCAYYQSSDKGQKHFCKLLNQELQVTDLRIDCPEHEMKKQNLNVNPYTF</sequence>
<dbReference type="Pfam" id="PF22381">
    <property type="entry name" value="Staph_reg_Sar_Rot"/>
    <property type="match status" value="1"/>
</dbReference>
<dbReference type="InterPro" id="IPR000835">
    <property type="entry name" value="HTH_MarR-typ"/>
</dbReference>
<evidence type="ECO:0000256" key="1">
    <source>
        <dbReference type="ARBA" id="ARBA00023015"/>
    </source>
</evidence>
<dbReference type="Proteomes" id="UP000198757">
    <property type="component" value="Unassembled WGS sequence"/>
</dbReference>
<evidence type="ECO:0000259" key="4">
    <source>
        <dbReference type="PROSITE" id="PS50995"/>
    </source>
</evidence>
<dbReference type="GO" id="GO:0003700">
    <property type="term" value="F:DNA-binding transcription factor activity"/>
    <property type="evidence" value="ECO:0007669"/>
    <property type="project" value="InterPro"/>
</dbReference>
<keyword evidence="2 5" id="KW-0238">DNA-binding</keyword>
<feature type="domain" description="HTH marR-type" evidence="4">
    <location>
        <begin position="16"/>
        <end position="150"/>
    </location>
</feature>
<dbReference type="RefSeq" id="WP_090388183.1">
    <property type="nucleotide sequence ID" value="NZ_FMZO01000001.1"/>
</dbReference>
<keyword evidence="1" id="KW-0805">Transcription regulation</keyword>
<dbReference type="InterPro" id="IPR039422">
    <property type="entry name" value="MarR/SlyA-like"/>
</dbReference>
<evidence type="ECO:0000313" key="6">
    <source>
        <dbReference type="Proteomes" id="UP000198757"/>
    </source>
</evidence>
<evidence type="ECO:0000256" key="2">
    <source>
        <dbReference type="ARBA" id="ARBA00023125"/>
    </source>
</evidence>
<proteinExistence type="predicted"/>
<gene>
    <name evidence="5" type="ORF">SAMN04487894_101224</name>
</gene>
<dbReference type="InterPro" id="IPR036390">
    <property type="entry name" value="WH_DNA-bd_sf"/>
</dbReference>
<dbReference type="SUPFAM" id="SSF46785">
    <property type="entry name" value="Winged helix' DNA-binding domain"/>
    <property type="match status" value="1"/>
</dbReference>
<keyword evidence="3" id="KW-0804">Transcription</keyword>
<dbReference type="PANTHER" id="PTHR33164:SF43">
    <property type="entry name" value="HTH-TYPE TRANSCRIPTIONAL REPRESSOR YETL"/>
    <property type="match status" value="1"/>
</dbReference>
<dbReference type="SMART" id="SM00347">
    <property type="entry name" value="HTH_MARR"/>
    <property type="match status" value="1"/>
</dbReference>
<dbReference type="STRING" id="1285928.SAMN04487894_101224"/>
<dbReference type="PANTHER" id="PTHR33164">
    <property type="entry name" value="TRANSCRIPTIONAL REGULATOR, MARR FAMILY"/>
    <property type="match status" value="1"/>
</dbReference>
<dbReference type="InterPro" id="IPR055166">
    <property type="entry name" value="Transc_reg_Sar_Rot_HTH"/>
</dbReference>
<dbReference type="GO" id="GO:0006950">
    <property type="term" value="P:response to stress"/>
    <property type="evidence" value="ECO:0007669"/>
    <property type="project" value="TreeGrafter"/>
</dbReference>
<dbReference type="Gene3D" id="1.10.10.10">
    <property type="entry name" value="Winged helix-like DNA-binding domain superfamily/Winged helix DNA-binding domain"/>
    <property type="match status" value="1"/>
</dbReference>
<organism evidence="5 6">
    <name type="scientific">Niabella drilacis (strain DSM 25811 / CCM 8410 / CCUG 62505 / LMG 26954 / E90)</name>
    <dbReference type="NCBI Taxonomy" id="1285928"/>
    <lineage>
        <taxon>Bacteria</taxon>
        <taxon>Pseudomonadati</taxon>
        <taxon>Bacteroidota</taxon>
        <taxon>Chitinophagia</taxon>
        <taxon>Chitinophagales</taxon>
        <taxon>Chitinophagaceae</taxon>
        <taxon>Niabella</taxon>
    </lineage>
</organism>